<dbReference type="InterPro" id="IPR050565">
    <property type="entry name" value="LYPA1-2/EST-like"/>
</dbReference>
<keyword evidence="6" id="KW-1185">Reference proteome</keyword>
<dbReference type="AlphaFoldDB" id="A0A1H9LDE1"/>
<evidence type="ECO:0000256" key="3">
    <source>
        <dbReference type="SAM" id="SignalP"/>
    </source>
</evidence>
<dbReference type="InterPro" id="IPR029058">
    <property type="entry name" value="AB_hydrolase_fold"/>
</dbReference>
<evidence type="ECO:0000313" key="6">
    <source>
        <dbReference type="Proteomes" id="UP000198999"/>
    </source>
</evidence>
<dbReference type="Pfam" id="PF02230">
    <property type="entry name" value="Abhydrolase_2"/>
    <property type="match status" value="1"/>
</dbReference>
<dbReference type="EMBL" id="FOFN01000006">
    <property type="protein sequence ID" value="SER09424.1"/>
    <property type="molecule type" value="Genomic_DNA"/>
</dbReference>
<dbReference type="InterPro" id="IPR003140">
    <property type="entry name" value="PLipase/COase/thioEstase"/>
</dbReference>
<keyword evidence="3" id="KW-0732">Signal</keyword>
<reference evidence="5 6" key="1">
    <citation type="submission" date="2016-10" db="EMBL/GenBank/DDBJ databases">
        <authorList>
            <person name="de Groot N.N."/>
        </authorList>
    </citation>
    <scope>NUCLEOTIDE SEQUENCE [LARGE SCALE GENOMIC DNA]</scope>
    <source>
        <strain evidence="5 6">DSM 21035</strain>
    </source>
</reference>
<accession>A0A1H9LDE1</accession>
<evidence type="ECO:0000256" key="1">
    <source>
        <dbReference type="ARBA" id="ARBA00006499"/>
    </source>
</evidence>
<dbReference type="PANTHER" id="PTHR10655:SF17">
    <property type="entry name" value="LYSOPHOSPHOLIPASE-LIKE PROTEIN 1"/>
    <property type="match status" value="1"/>
</dbReference>
<proteinExistence type="inferred from homology"/>
<keyword evidence="2" id="KW-0378">Hydrolase</keyword>
<organism evidence="5 6">
    <name type="scientific">Hyunsoonleella jejuensis</name>
    <dbReference type="NCBI Taxonomy" id="419940"/>
    <lineage>
        <taxon>Bacteria</taxon>
        <taxon>Pseudomonadati</taxon>
        <taxon>Bacteroidota</taxon>
        <taxon>Flavobacteriia</taxon>
        <taxon>Flavobacteriales</taxon>
        <taxon>Flavobacteriaceae</taxon>
    </lineage>
</organism>
<sequence>MAAINRRNMVANFKLITLILFLHAVCSFVYAQNDTTSNSTVIWNKIEAITPTIVTLPNSFDSTKNYTLVIGLHGFGSTAESFQSLSKPFTDAGFIFATPEAPYSYLRKDGAIGYEWFLYDISSYIMLERPASELEISAMRVTTEKQMNKVIEDLKAQYNIGEIYFAGMSQGGIITYLSGIHHHDKIDGMIIFGSVVDEDWLGTDDIQNGKGVRTLIIQGEKDTAVPFKYAEAARDLLIKNGYEVTYKTFDGGHIVPKHLLPFVIDWINKK</sequence>
<dbReference type="GO" id="GO:0016787">
    <property type="term" value="F:hydrolase activity"/>
    <property type="evidence" value="ECO:0007669"/>
    <property type="project" value="UniProtKB-KW"/>
</dbReference>
<evidence type="ECO:0000256" key="2">
    <source>
        <dbReference type="ARBA" id="ARBA00022801"/>
    </source>
</evidence>
<feature type="signal peptide" evidence="3">
    <location>
        <begin position="1"/>
        <end position="31"/>
    </location>
</feature>
<protein>
    <submittedName>
        <fullName evidence="5">Predicted esterase</fullName>
    </submittedName>
</protein>
<evidence type="ECO:0000313" key="5">
    <source>
        <dbReference type="EMBL" id="SER09424.1"/>
    </source>
</evidence>
<name>A0A1H9LDE1_9FLAO</name>
<evidence type="ECO:0000259" key="4">
    <source>
        <dbReference type="Pfam" id="PF02230"/>
    </source>
</evidence>
<dbReference type="Gene3D" id="3.40.50.1820">
    <property type="entry name" value="alpha/beta hydrolase"/>
    <property type="match status" value="1"/>
</dbReference>
<feature type="chain" id="PRO_5011772338" evidence="3">
    <location>
        <begin position="32"/>
        <end position="270"/>
    </location>
</feature>
<dbReference type="PANTHER" id="PTHR10655">
    <property type="entry name" value="LYSOPHOSPHOLIPASE-RELATED"/>
    <property type="match status" value="1"/>
</dbReference>
<dbReference type="SUPFAM" id="SSF53474">
    <property type="entry name" value="alpha/beta-Hydrolases"/>
    <property type="match status" value="1"/>
</dbReference>
<comment type="similarity">
    <text evidence="1">Belongs to the AB hydrolase superfamily. AB hydrolase 2 family.</text>
</comment>
<gene>
    <name evidence="5" type="ORF">SAMN05421824_3001</name>
</gene>
<dbReference type="STRING" id="419940.SAMN05421824_3001"/>
<dbReference type="Proteomes" id="UP000198999">
    <property type="component" value="Unassembled WGS sequence"/>
</dbReference>
<feature type="domain" description="Phospholipase/carboxylesterase/thioesterase" evidence="4">
    <location>
        <begin position="64"/>
        <end position="269"/>
    </location>
</feature>